<evidence type="ECO:0000259" key="1">
    <source>
        <dbReference type="Pfam" id="PF00501"/>
    </source>
</evidence>
<dbReference type="SUPFAM" id="SSF56801">
    <property type="entry name" value="Acetyl-CoA synthetase-like"/>
    <property type="match status" value="1"/>
</dbReference>
<dbReference type="PANTHER" id="PTHR43767">
    <property type="entry name" value="LONG-CHAIN-FATTY-ACID--COA LIGASE"/>
    <property type="match status" value="1"/>
</dbReference>
<dbReference type="InterPro" id="IPR020845">
    <property type="entry name" value="AMP-binding_CS"/>
</dbReference>
<name>L0FD78_DESDL</name>
<dbReference type="Proteomes" id="UP000010797">
    <property type="component" value="Chromosome"/>
</dbReference>
<dbReference type="InterPro" id="IPR050237">
    <property type="entry name" value="ATP-dep_AMP-bd_enzyme"/>
</dbReference>
<keyword evidence="2" id="KW-0436">Ligase</keyword>
<dbReference type="GO" id="GO:0016874">
    <property type="term" value="F:ligase activity"/>
    <property type="evidence" value="ECO:0007669"/>
    <property type="project" value="UniProtKB-KW"/>
</dbReference>
<dbReference type="RefSeq" id="WP_015263551.1">
    <property type="nucleotide sequence ID" value="NC_019903.1"/>
</dbReference>
<dbReference type="eggNOG" id="COG0318">
    <property type="taxonomic scope" value="Bacteria"/>
</dbReference>
<gene>
    <name evidence="2" type="ordered locus">Desdi_3197</name>
</gene>
<keyword evidence="3" id="KW-1185">Reference proteome</keyword>
<organism evidence="2 3">
    <name type="scientific">Desulfitobacterium dichloroeliminans (strain LMG P-21439 / DCA1)</name>
    <dbReference type="NCBI Taxonomy" id="871963"/>
    <lineage>
        <taxon>Bacteria</taxon>
        <taxon>Bacillati</taxon>
        <taxon>Bacillota</taxon>
        <taxon>Clostridia</taxon>
        <taxon>Eubacteriales</taxon>
        <taxon>Desulfitobacteriaceae</taxon>
        <taxon>Desulfitobacterium</taxon>
    </lineage>
</organism>
<dbReference type="Gene3D" id="3.40.50.12780">
    <property type="entry name" value="N-terminal domain of ligase-like"/>
    <property type="match status" value="1"/>
</dbReference>
<dbReference type="EMBL" id="CP003344">
    <property type="protein sequence ID" value="AGA70591.1"/>
    <property type="molecule type" value="Genomic_DNA"/>
</dbReference>
<protein>
    <submittedName>
        <fullName evidence="2">Acyl-CoA synthetase (AMP-forming)/AMP-acid ligase II</fullName>
    </submittedName>
</protein>
<dbReference type="AlphaFoldDB" id="L0FD78"/>
<feature type="domain" description="AMP-dependent synthetase/ligase" evidence="1">
    <location>
        <begin position="8"/>
        <end position="338"/>
    </location>
</feature>
<dbReference type="InterPro" id="IPR000873">
    <property type="entry name" value="AMP-dep_synth/lig_dom"/>
</dbReference>
<dbReference type="Pfam" id="PF00501">
    <property type="entry name" value="AMP-binding"/>
    <property type="match status" value="1"/>
</dbReference>
<evidence type="ECO:0000313" key="3">
    <source>
        <dbReference type="Proteomes" id="UP000010797"/>
    </source>
</evidence>
<evidence type="ECO:0000313" key="2">
    <source>
        <dbReference type="EMBL" id="AGA70591.1"/>
    </source>
</evidence>
<dbReference type="PANTHER" id="PTHR43767:SF1">
    <property type="entry name" value="NONRIBOSOMAL PEPTIDE SYNTHASE PES1 (EUROFUNG)-RELATED"/>
    <property type="match status" value="1"/>
</dbReference>
<reference evidence="3" key="1">
    <citation type="submission" date="2012-02" db="EMBL/GenBank/DDBJ databases">
        <title>Complete sequence of Desulfitobacterium dichloroeliminans LMG P-21439.</title>
        <authorList>
            <person name="Lucas S."/>
            <person name="Han J."/>
            <person name="Lapidus A."/>
            <person name="Cheng J.-F."/>
            <person name="Goodwin L."/>
            <person name="Pitluck S."/>
            <person name="Peters L."/>
            <person name="Ovchinnikova G."/>
            <person name="Teshima H."/>
            <person name="Detter J.C."/>
            <person name="Han C."/>
            <person name="Tapia R."/>
            <person name="Land M."/>
            <person name="Hauser L."/>
            <person name="Kyrpides N."/>
            <person name="Ivanova N."/>
            <person name="Pagani I."/>
            <person name="Kruse T."/>
            <person name="de Vos W.M."/>
            <person name="Boon N."/>
            <person name="Smidt H."/>
            <person name="Woyke T."/>
        </authorList>
    </citation>
    <scope>NUCLEOTIDE SEQUENCE [LARGE SCALE GENOMIC DNA]</scope>
    <source>
        <strain evidence="3">LMG P-21439 / DCA1</strain>
    </source>
</reference>
<dbReference type="PROSITE" id="PS00455">
    <property type="entry name" value="AMP_BINDING"/>
    <property type="match status" value="1"/>
</dbReference>
<sequence>MAFYDMLKSFGETTALISEQDCLSYAQLQNEVCKLQEQINERCLVFCVCNNNVESITGYIAFLQMRVVPVLINHGINTELFKNLLYNYEPHYVWAPKGFCAGIICYEYKNYALFKTEYQQEVEINLDLALLLTTSGSTGSPKLVRQSYCNINSNAESIAQYLNISGEDRPITTLPMSYTYGLSIINSHLLRGASIILTDATLMEKSFWKLLKEKCATTFGGVPYTYEILKKLRFSKMNLPDLKVLTQAGGKLGKERHLEFATACSEKGIDFVVMYGQTEATARMSYVPREYAISKAGSIGIAIPGGEFWLEDENGGTITEPNIVGELVYHGDNVTMGYATCKEDLAKEDGNGGVLKTGDMAMKDTDGFYYIVGRKKRFLKIFGNRVNLDEIESLLKKHGFIVACTGKDDLMKIYLENGQPDTVFKLIANLTGLNRSAFEVCKAEKIPRNEAGKILYAELR</sequence>
<proteinExistence type="predicted"/>
<dbReference type="HOGENOM" id="CLU_000022_59_10_9"/>
<dbReference type="InterPro" id="IPR042099">
    <property type="entry name" value="ANL_N_sf"/>
</dbReference>
<accession>L0FD78</accession>
<dbReference type="KEGG" id="ddl:Desdi_3197"/>
<dbReference type="STRING" id="871963.Desdi_3197"/>